<name>A0A839SWN0_9PROT</name>
<feature type="active site" description="Schiff-base intermediate with substrate" evidence="4">
    <location>
        <position position="168"/>
    </location>
</feature>
<evidence type="ECO:0000256" key="1">
    <source>
        <dbReference type="ARBA" id="ARBA00007592"/>
    </source>
</evidence>
<reference evidence="5 6" key="1">
    <citation type="submission" date="2020-08" db="EMBL/GenBank/DDBJ databases">
        <title>Genomic Encyclopedia of Type Strains, Phase III (KMG-III): the genomes of soil and plant-associated and newly described type strains.</title>
        <authorList>
            <person name="Whitman W."/>
        </authorList>
    </citation>
    <scope>NUCLEOTIDE SEQUENCE [LARGE SCALE GENOMIC DNA]</scope>
    <source>
        <strain evidence="5 6">CECT 8803</strain>
    </source>
</reference>
<gene>
    <name evidence="5" type="ORF">FHR98_001650</name>
</gene>
<dbReference type="Pfam" id="PF00701">
    <property type="entry name" value="DHDPS"/>
    <property type="match status" value="1"/>
</dbReference>
<comment type="caution">
    <text evidence="5">The sequence shown here is derived from an EMBL/GenBank/DDBJ whole genome shotgun (WGS) entry which is preliminary data.</text>
</comment>
<feature type="active site" description="Proton donor/acceptor" evidence="4">
    <location>
        <position position="141"/>
    </location>
</feature>
<evidence type="ECO:0000256" key="2">
    <source>
        <dbReference type="ARBA" id="ARBA00023239"/>
    </source>
</evidence>
<dbReference type="InterPro" id="IPR002220">
    <property type="entry name" value="DapA-like"/>
</dbReference>
<dbReference type="Proteomes" id="UP000581135">
    <property type="component" value="Unassembled WGS sequence"/>
</dbReference>
<comment type="similarity">
    <text evidence="1 3">Belongs to the DapA family.</text>
</comment>
<dbReference type="SUPFAM" id="SSF51569">
    <property type="entry name" value="Aldolase"/>
    <property type="match status" value="1"/>
</dbReference>
<dbReference type="CDD" id="cd00408">
    <property type="entry name" value="DHDPS-like"/>
    <property type="match status" value="1"/>
</dbReference>
<evidence type="ECO:0000313" key="5">
    <source>
        <dbReference type="EMBL" id="MBB3065363.1"/>
    </source>
</evidence>
<evidence type="ECO:0000256" key="4">
    <source>
        <dbReference type="PIRSR" id="PIRSR001365-1"/>
    </source>
</evidence>
<dbReference type="PIRSF" id="PIRSF001365">
    <property type="entry name" value="DHDPS"/>
    <property type="match status" value="1"/>
</dbReference>
<dbReference type="GO" id="GO:0008840">
    <property type="term" value="F:4-hydroxy-tetrahydrodipicolinate synthase activity"/>
    <property type="evidence" value="ECO:0007669"/>
    <property type="project" value="UniProtKB-EC"/>
</dbReference>
<dbReference type="EC" id="4.3.3.7" evidence="5"/>
<keyword evidence="2 3" id="KW-0456">Lyase</keyword>
<protein>
    <submittedName>
        <fullName evidence="5">4-hydroxy-tetrahydrodipicolinate synthase</fullName>
        <ecNumber evidence="5">4.3.3.7</ecNumber>
    </submittedName>
</protein>
<dbReference type="SMART" id="SM01130">
    <property type="entry name" value="DHDPS"/>
    <property type="match status" value="1"/>
</dbReference>
<evidence type="ECO:0000256" key="3">
    <source>
        <dbReference type="PIRNR" id="PIRNR001365"/>
    </source>
</evidence>
<accession>A0A839SWN0</accession>
<dbReference type="AlphaFoldDB" id="A0A839SWN0"/>
<dbReference type="PANTHER" id="PTHR12128:SF66">
    <property type="entry name" value="4-HYDROXY-2-OXOGLUTARATE ALDOLASE, MITOCHONDRIAL"/>
    <property type="match status" value="1"/>
</dbReference>
<dbReference type="PANTHER" id="PTHR12128">
    <property type="entry name" value="DIHYDRODIPICOLINATE SYNTHASE"/>
    <property type="match status" value="1"/>
</dbReference>
<dbReference type="PRINTS" id="PR00146">
    <property type="entry name" value="DHPICSNTHASE"/>
</dbReference>
<dbReference type="EMBL" id="JACHXA010000004">
    <property type="protein sequence ID" value="MBB3065363.1"/>
    <property type="molecule type" value="Genomic_DNA"/>
</dbReference>
<dbReference type="InterPro" id="IPR013785">
    <property type="entry name" value="Aldolase_TIM"/>
</dbReference>
<keyword evidence="6" id="KW-1185">Reference proteome</keyword>
<organism evidence="5 6">
    <name type="scientific">Limibacillus halophilus</name>
    <dbReference type="NCBI Taxonomy" id="1579333"/>
    <lineage>
        <taxon>Bacteria</taxon>
        <taxon>Pseudomonadati</taxon>
        <taxon>Pseudomonadota</taxon>
        <taxon>Alphaproteobacteria</taxon>
        <taxon>Rhodospirillales</taxon>
        <taxon>Rhodovibrionaceae</taxon>
        <taxon>Limibacillus</taxon>
    </lineage>
</organism>
<sequence length="308" mass="32944">MKSMDEARERTQGLYNICVTPFSEDGTLKKAALEANLERVIGLGFDGILIGGTYGEFPAMSTEERATLFRAAVEVVGDRVPLLLCSAAADPRAAVELTQLAADLGGLPMVTAPYVSEITDAQIVSYFKEIAKVSRTGIMIYNAPGIGITLSAPLIEELSDIEGMIALKQGDLSPTVVDRLVGRLKGKLKMLAASDLAMLGPIMTGFDGLSSTNSCALPEIIHGTYKAVLEGDVGRATSLNQLWYPVREACRAYGQPQTTKAMMALRGWDGGVVRAPLRSLSRAQHESLAETLRQVAANTDERLLKLAA</sequence>
<dbReference type="RefSeq" id="WP_183416199.1">
    <property type="nucleotide sequence ID" value="NZ_JACHXA010000004.1"/>
</dbReference>
<evidence type="ECO:0000313" key="6">
    <source>
        <dbReference type="Proteomes" id="UP000581135"/>
    </source>
</evidence>
<dbReference type="Gene3D" id="3.20.20.70">
    <property type="entry name" value="Aldolase class I"/>
    <property type="match status" value="1"/>
</dbReference>
<proteinExistence type="inferred from homology"/>